<dbReference type="GO" id="GO:0006261">
    <property type="term" value="P:DNA-templated DNA replication"/>
    <property type="evidence" value="ECO:0007669"/>
    <property type="project" value="TreeGrafter"/>
</dbReference>
<reference evidence="2 3" key="1">
    <citation type="journal article" date="2017" name="BMC Genomics">
        <title>Whole-genome assembly of Babesia ovata and comparative genomics between closely related pathogens.</title>
        <authorList>
            <person name="Yamagishi J."/>
            <person name="Asada M."/>
            <person name="Hakimi H."/>
            <person name="Tanaka T.Q."/>
            <person name="Sugimoto C."/>
            <person name="Kawazu S."/>
        </authorList>
    </citation>
    <scope>NUCLEOTIDE SEQUENCE [LARGE SCALE GENOMIC DNA]</scope>
    <source>
        <strain evidence="2 3">Miyake</strain>
    </source>
</reference>
<dbReference type="SUPFAM" id="SSF48019">
    <property type="entry name" value="post-AAA+ oligomerization domain-like"/>
    <property type="match status" value="1"/>
</dbReference>
<protein>
    <submittedName>
        <fullName evidence="2">Replication factor C subunit</fullName>
    </submittedName>
</protein>
<comment type="caution">
    <text evidence="2">The sequence shown here is derived from an EMBL/GenBank/DDBJ whole genome shotgun (WGS) entry which is preliminary data.</text>
</comment>
<evidence type="ECO:0000313" key="2">
    <source>
        <dbReference type="EMBL" id="GBE60037.1"/>
    </source>
</evidence>
<dbReference type="GO" id="GO:0005634">
    <property type="term" value="C:nucleus"/>
    <property type="evidence" value="ECO:0007669"/>
    <property type="project" value="TreeGrafter"/>
</dbReference>
<keyword evidence="3" id="KW-1185">Reference proteome</keyword>
<dbReference type="InterPro" id="IPR050238">
    <property type="entry name" value="DNA_Rep/Repair_Clamp_Loader"/>
</dbReference>
<dbReference type="OrthoDB" id="761538at2759"/>
<organism evidence="2 3">
    <name type="scientific">Babesia ovata</name>
    <dbReference type="NCBI Taxonomy" id="189622"/>
    <lineage>
        <taxon>Eukaryota</taxon>
        <taxon>Sar</taxon>
        <taxon>Alveolata</taxon>
        <taxon>Apicomplexa</taxon>
        <taxon>Aconoidasida</taxon>
        <taxon>Piroplasmida</taxon>
        <taxon>Babesiidae</taxon>
        <taxon>Babesia</taxon>
    </lineage>
</organism>
<dbReference type="RefSeq" id="XP_028866280.1">
    <property type="nucleotide sequence ID" value="XM_029010447.1"/>
</dbReference>
<dbReference type="Pfam" id="PF21960">
    <property type="entry name" value="RCF1-5-like_lid"/>
    <property type="match status" value="1"/>
</dbReference>
<name>A0A2H6KAK9_9APIC</name>
<keyword evidence="1" id="KW-0235">DNA replication</keyword>
<dbReference type="VEuPathDB" id="PiroplasmaDB:BOVATA_015300"/>
<proteinExistence type="predicted"/>
<dbReference type="Proteomes" id="UP000236319">
    <property type="component" value="Unassembled WGS sequence"/>
</dbReference>
<dbReference type="InterPro" id="IPR027417">
    <property type="entry name" value="P-loop_NTPase"/>
</dbReference>
<accession>A0A2H6KAK9</accession>
<dbReference type="Pfam" id="PF13177">
    <property type="entry name" value="DNA_pol3_delta2"/>
    <property type="match status" value="1"/>
</dbReference>
<dbReference type="Gene3D" id="3.40.50.300">
    <property type="entry name" value="P-loop containing nucleotide triphosphate hydrolases"/>
    <property type="match status" value="1"/>
</dbReference>
<dbReference type="Pfam" id="PF22534">
    <property type="entry name" value="RFC_C"/>
    <property type="match status" value="1"/>
</dbReference>
<dbReference type="InterPro" id="IPR008921">
    <property type="entry name" value="DNA_pol3_clamp-load_cplx_C"/>
</dbReference>
<dbReference type="AlphaFoldDB" id="A0A2H6KAK9"/>
<dbReference type="EMBL" id="BDSA01000002">
    <property type="protein sequence ID" value="GBE60037.1"/>
    <property type="molecule type" value="Genomic_DNA"/>
</dbReference>
<dbReference type="PANTHER" id="PTHR11669:SF1">
    <property type="entry name" value="REPLICATION FACTOR C SUBUNIT 3"/>
    <property type="match status" value="1"/>
</dbReference>
<dbReference type="Gene3D" id="1.20.272.10">
    <property type="match status" value="1"/>
</dbReference>
<dbReference type="SUPFAM" id="SSF52540">
    <property type="entry name" value="P-loop containing nucleoside triphosphate hydrolases"/>
    <property type="match status" value="1"/>
</dbReference>
<dbReference type="PANTHER" id="PTHR11669">
    <property type="entry name" value="REPLICATION FACTOR C / DNA POLYMERASE III GAMMA-TAU SUBUNIT"/>
    <property type="match status" value="1"/>
</dbReference>
<gene>
    <name evidence="2" type="ORF">BOVATA_015300</name>
</gene>
<dbReference type="GO" id="GO:0005663">
    <property type="term" value="C:DNA replication factor C complex"/>
    <property type="evidence" value="ECO:0007669"/>
    <property type="project" value="TreeGrafter"/>
</dbReference>
<evidence type="ECO:0000313" key="3">
    <source>
        <dbReference type="Proteomes" id="UP000236319"/>
    </source>
</evidence>
<dbReference type="GO" id="GO:0006281">
    <property type="term" value="P:DNA repair"/>
    <property type="evidence" value="ECO:0007669"/>
    <property type="project" value="TreeGrafter"/>
</dbReference>
<dbReference type="GO" id="GO:0003677">
    <property type="term" value="F:DNA binding"/>
    <property type="evidence" value="ECO:0007669"/>
    <property type="project" value="InterPro"/>
</dbReference>
<dbReference type="Gene3D" id="1.10.8.60">
    <property type="match status" value="1"/>
</dbReference>
<dbReference type="GO" id="GO:0003689">
    <property type="term" value="F:DNA clamp loader activity"/>
    <property type="evidence" value="ECO:0007669"/>
    <property type="project" value="TreeGrafter"/>
</dbReference>
<dbReference type="GeneID" id="39873807"/>
<evidence type="ECO:0000256" key="1">
    <source>
        <dbReference type="ARBA" id="ARBA00022705"/>
    </source>
</evidence>
<sequence>MLWIDKHCPKQLHELNSHRDVNELLKKLVEKSHGELPHLLFYGPSGAGKKTRIMATLRAVFGASIDKVKTEVVSNVDTANNVVVCQSDHHIHSELVVEQSNRRPVPCTELGTKDRVIVQDVIKNLSASPSASNYFLKGPAYRVFLFEDADALSLPAQAALRRTMETYIRNARMFLHVKQLSRIILPLRSRCLCIRVGSHTIAEVGKSPRDAQLVQIVDVLRDIAKAEGLPPKQSSDEVLQSIANSSGRNLRRAILTLETMALGGFPAAPGEFLMPWELQVAKIVNNVIENQSPSTISALRPQVYELLVCCIPGELVLEKLVSMMSKRVKPELVPKLIHIAAHFSHTMQQGSRHIWHIEACIVQFMALLAGKGSDI</sequence>